<dbReference type="Pfam" id="PF01607">
    <property type="entry name" value="CBM_14"/>
    <property type="match status" value="1"/>
</dbReference>
<feature type="region of interest" description="Disordered" evidence="1">
    <location>
        <begin position="831"/>
        <end position="929"/>
    </location>
</feature>
<evidence type="ECO:0000313" key="6">
    <source>
        <dbReference type="RefSeq" id="XP_018023793.1"/>
    </source>
</evidence>
<reference evidence="4" key="3">
    <citation type="submission" date="2019-06" db="EMBL/GenBank/DDBJ databases">
        <authorList>
            <person name="Poynton C."/>
            <person name="Hasenbein S."/>
            <person name="Benoit J.B."/>
            <person name="Sepulveda M.S."/>
            <person name="Poelchau M.F."/>
            <person name="Murali S.C."/>
            <person name="Chen S."/>
            <person name="Glastad K.M."/>
            <person name="Werren J.H."/>
            <person name="Vineis J.H."/>
            <person name="Bowen J.L."/>
            <person name="Friedrich M."/>
            <person name="Jones J."/>
            <person name="Robertson H.M."/>
            <person name="Feyereisen R."/>
            <person name="Mechler-Hickson A."/>
            <person name="Mathers N."/>
            <person name="Lee C.E."/>
            <person name="Colbourne J.K."/>
            <person name="Biales A."/>
            <person name="Johnston J.S."/>
            <person name="Wellborn G.A."/>
            <person name="Rosendale A.J."/>
            <person name="Cridge A.G."/>
            <person name="Munoz-Torres M.C."/>
            <person name="Bain P.A."/>
            <person name="Manny A.R."/>
            <person name="Major K.M."/>
            <person name="Lambert F.N."/>
            <person name="Vulpe C.D."/>
            <person name="Tuck P."/>
            <person name="Blalock B.J."/>
            <person name="Lin Y.-Y."/>
            <person name="Smith M.E."/>
            <person name="Ochoa-Acuna H."/>
            <person name="Chen M.-J.M."/>
            <person name="Childers C.P."/>
            <person name="Qu J."/>
            <person name="Dugan S."/>
            <person name="Lee S.L."/>
            <person name="Chao H."/>
            <person name="Dinh H."/>
            <person name="Han Y."/>
            <person name="Doddapaneni H."/>
            <person name="Worley K.C."/>
            <person name="Muzny D.M."/>
            <person name="Gibbs R.A."/>
            <person name="Richards S."/>
        </authorList>
    </citation>
    <scope>NUCLEOTIDE SEQUENCE</scope>
    <source>
        <strain evidence="4">HAZT.00-mixed</strain>
        <tissue evidence="4">Whole organism</tissue>
    </source>
</reference>
<dbReference type="EMBL" id="JQDR03010602">
    <property type="protein sequence ID" value="KAA0194022.1"/>
    <property type="molecule type" value="Genomic_DNA"/>
</dbReference>
<feature type="compositionally biased region" description="Low complexity" evidence="1">
    <location>
        <begin position="863"/>
        <end position="873"/>
    </location>
</feature>
<feature type="compositionally biased region" description="Polar residues" evidence="1">
    <location>
        <begin position="887"/>
        <end position="898"/>
    </location>
</feature>
<dbReference type="AlphaFoldDB" id="A0A6A0GZP7"/>
<proteinExistence type="predicted"/>
<feature type="chain" id="PRO_5044628558" evidence="2">
    <location>
        <begin position="19"/>
        <end position="929"/>
    </location>
</feature>
<keyword evidence="2" id="KW-0732">Signal</keyword>
<name>A0A6A0GZP7_HYAAZ</name>
<keyword evidence="5" id="KW-1185">Reference proteome</keyword>
<dbReference type="GO" id="GO:0005576">
    <property type="term" value="C:extracellular region"/>
    <property type="evidence" value="ECO:0007669"/>
    <property type="project" value="InterPro"/>
</dbReference>
<evidence type="ECO:0000256" key="1">
    <source>
        <dbReference type="SAM" id="MobiDB-lite"/>
    </source>
</evidence>
<accession>A0A6A0GZP7</accession>
<reference evidence="6" key="4">
    <citation type="submission" date="2025-04" db="UniProtKB">
        <authorList>
            <consortium name="RefSeq"/>
        </authorList>
    </citation>
    <scope>IDENTIFICATION</scope>
    <source>
        <tissue evidence="6">Whole organism</tissue>
    </source>
</reference>
<dbReference type="Gene3D" id="2.170.140.10">
    <property type="entry name" value="Chitin binding domain"/>
    <property type="match status" value="1"/>
</dbReference>
<feature type="region of interest" description="Disordered" evidence="1">
    <location>
        <begin position="588"/>
        <end position="619"/>
    </location>
</feature>
<dbReference type="SMART" id="SM00494">
    <property type="entry name" value="ChtBD2"/>
    <property type="match status" value="1"/>
</dbReference>
<evidence type="ECO:0000313" key="4">
    <source>
        <dbReference type="EMBL" id="KAA0194022.1"/>
    </source>
</evidence>
<protein>
    <submittedName>
        <fullName evidence="4">Cuticle Protein CPAP1</fullName>
    </submittedName>
    <submittedName>
        <fullName evidence="6">Uncharacterized protein LOC108679644</fullName>
    </submittedName>
</protein>
<reference evidence="4" key="1">
    <citation type="submission" date="2014-08" db="EMBL/GenBank/DDBJ databases">
        <authorList>
            <person name="Murali S."/>
            <person name="Richards S."/>
            <person name="Bandaranaike D."/>
            <person name="Bellair M."/>
            <person name="Blankenburg K."/>
            <person name="Chao H."/>
            <person name="Dinh H."/>
            <person name="Doddapaneni H."/>
            <person name="Dugan-Rocha S."/>
            <person name="Elkadiri S."/>
            <person name="Gnanaolivu R."/>
            <person name="Hughes D."/>
            <person name="Lee S."/>
            <person name="Li M."/>
            <person name="Ming W."/>
            <person name="Munidasa M."/>
            <person name="Muniz J."/>
            <person name="Nguyen L."/>
            <person name="Osuji N."/>
            <person name="Pu L.-L."/>
            <person name="Puazo M."/>
            <person name="Skinner E."/>
            <person name="Qu C."/>
            <person name="Quiroz J."/>
            <person name="Raj R."/>
            <person name="Weissenberger G."/>
            <person name="Xin Y."/>
            <person name="Zou X."/>
            <person name="Han Y."/>
            <person name="Worley K."/>
            <person name="Muzny D."/>
            <person name="Gibbs R."/>
        </authorList>
    </citation>
    <scope>NUCLEOTIDE SEQUENCE</scope>
    <source>
        <strain evidence="4">HAZT.00-mixed</strain>
        <tissue evidence="4">Whole organism</tissue>
    </source>
</reference>
<dbReference type="RefSeq" id="XP_018023793.1">
    <property type="nucleotide sequence ID" value="XM_018168304.2"/>
</dbReference>
<dbReference type="PANTHER" id="PTHR22933:SF43">
    <property type="entry name" value="LP10131P"/>
    <property type="match status" value="1"/>
</dbReference>
<feature type="compositionally biased region" description="Polar residues" evidence="1">
    <location>
        <begin position="917"/>
        <end position="929"/>
    </location>
</feature>
<dbReference type="InterPro" id="IPR002557">
    <property type="entry name" value="Chitin-bd_dom"/>
</dbReference>
<dbReference type="KEGG" id="hazt:108679644"/>
<feature type="compositionally biased region" description="Polar residues" evidence="1">
    <location>
        <begin position="853"/>
        <end position="862"/>
    </location>
</feature>
<feature type="signal peptide" evidence="2">
    <location>
        <begin position="1"/>
        <end position="18"/>
    </location>
</feature>
<dbReference type="OrthoDB" id="10059269at2759"/>
<evidence type="ECO:0000259" key="3">
    <source>
        <dbReference type="PROSITE" id="PS50940"/>
    </source>
</evidence>
<dbReference type="InterPro" id="IPR052976">
    <property type="entry name" value="Scoloptoxin-like"/>
</dbReference>
<dbReference type="InterPro" id="IPR036508">
    <property type="entry name" value="Chitin-bd_dom_sf"/>
</dbReference>
<dbReference type="Proteomes" id="UP000694843">
    <property type="component" value="Unplaced"/>
</dbReference>
<gene>
    <name evidence="6" type="primary">LOC108679644</name>
    <name evidence="4" type="ORF">HAZT_HAZT004179</name>
</gene>
<dbReference type="Proteomes" id="UP000711488">
    <property type="component" value="Unassembled WGS sequence"/>
</dbReference>
<evidence type="ECO:0000313" key="5">
    <source>
        <dbReference type="Proteomes" id="UP000694843"/>
    </source>
</evidence>
<sequence>MRSWRLTVTLLLVAAVAADPASKKKSRTRTIPFRYVDPSELGVAAPKSFSFQGGGQRTNLHGNIRRSSSAALADLPRQLKAGGLPLEQHYPHAPLGFSHPQPTFALAPLGPEIPTTKPQKIANRIRERQAIPSFDGQFQKSPHITYLPETSLTYKPRIHQDFSFMKSDLGIHQQITPLSKSHLRSSALPITTSHKILEGPYLIDGEENISVLPLTSSITLLKDKQKLHPSLESSVRPIQTSHHLLTGTTTYTPPVYSPSAVKAGDPYKTSEQFSNELDPLYSLFLNDGDAHFKSVPNRESISPQLFESAKLKNDKKIAAHLNFARTKAGIDNHGGIFGSNLPIGSAIKRHKPRSSTLSSAPLNEPSLTFLEPFDQSYVFNNKPDVTESLKSLDSRLSSRPRFSSPMPPMPTNFPLVSLRPAQNGILAHHKTNGQSASSRPYDSFSFTTPYPRGEAVTTEQFYNSLLTAQKQINSLLDKYTSHGTFQPSYKPKFYHSKEKLLSLKPHIKETQSKLLLKTDVSTELYGKHTSIHHDTSDFKSQDSTKSLLKDDQIKSSEINFMGTHKNDEHTNDNFVQDLHKVQIKHVIPSDQKHVSQQKSRVTSDDHYIHKEPHGSQYSDEYDSKIKSYSYELYDDYSKKHRLPTHHPHRKQYDSPKEIKLLKPVYSDANKREAQRGDYEAPIKNPSVGRHYKNSNRIPGVAGKDYPLYNEIPHTSFSCSKVPHRPGMYANIEAQCQVYHVCYDDRYGDQGAAFLCTNGTLFNQVTFSCDWWYNVDCQDSIAFYDLNLNPEVNPYYRKEHYYVKEPTVYGRSEPQADHTIAPLTGHKLDKISEEHKSSRPRSDGNVHQSHFRTHSSPSLETALSPSSEISSPSRFFRRNAKNRNFSNDHSQNNQRSLDTNAKIDETSPQLPGEASKKSFATSYASFKSRF</sequence>
<dbReference type="SUPFAM" id="SSF57625">
    <property type="entry name" value="Invertebrate chitin-binding proteins"/>
    <property type="match status" value="1"/>
</dbReference>
<dbReference type="PANTHER" id="PTHR22933">
    <property type="entry name" value="FI18007P1-RELATED"/>
    <property type="match status" value="1"/>
</dbReference>
<evidence type="ECO:0000256" key="2">
    <source>
        <dbReference type="SAM" id="SignalP"/>
    </source>
</evidence>
<organism evidence="4">
    <name type="scientific">Hyalella azteca</name>
    <name type="common">Amphipod</name>
    <dbReference type="NCBI Taxonomy" id="294128"/>
    <lineage>
        <taxon>Eukaryota</taxon>
        <taxon>Metazoa</taxon>
        <taxon>Ecdysozoa</taxon>
        <taxon>Arthropoda</taxon>
        <taxon>Crustacea</taxon>
        <taxon>Multicrustacea</taxon>
        <taxon>Malacostraca</taxon>
        <taxon>Eumalacostraca</taxon>
        <taxon>Peracarida</taxon>
        <taxon>Amphipoda</taxon>
        <taxon>Senticaudata</taxon>
        <taxon>Talitrida</taxon>
        <taxon>Talitroidea</taxon>
        <taxon>Hyalellidae</taxon>
        <taxon>Hyalella</taxon>
    </lineage>
</organism>
<reference evidence="4" key="2">
    <citation type="journal article" date="2018" name="Environ. Sci. Technol.">
        <title>The Toxicogenome of Hyalella azteca: A Model for Sediment Ecotoxicology and Evolutionary Toxicology.</title>
        <authorList>
            <person name="Poynton H.C."/>
            <person name="Hasenbein S."/>
            <person name="Benoit J.B."/>
            <person name="Sepulveda M.S."/>
            <person name="Poelchau M.F."/>
            <person name="Hughes D.S.T."/>
            <person name="Murali S.C."/>
            <person name="Chen S."/>
            <person name="Glastad K.M."/>
            <person name="Goodisman M.A.D."/>
            <person name="Werren J.H."/>
            <person name="Vineis J.H."/>
            <person name="Bowen J.L."/>
            <person name="Friedrich M."/>
            <person name="Jones J."/>
            <person name="Robertson H.M."/>
            <person name="Feyereisen R."/>
            <person name="Mechler-Hickson A."/>
            <person name="Mathers N."/>
            <person name="Lee C.E."/>
            <person name="Colbourne J.K."/>
            <person name="Biales A."/>
            <person name="Johnston J.S."/>
            <person name="Wellborn G.A."/>
            <person name="Rosendale A.J."/>
            <person name="Cridge A.G."/>
            <person name="Munoz-Torres M.C."/>
            <person name="Bain P.A."/>
            <person name="Manny A.R."/>
            <person name="Major K.M."/>
            <person name="Lambert F.N."/>
            <person name="Vulpe C.D."/>
            <person name="Tuck P."/>
            <person name="Blalock B.J."/>
            <person name="Lin Y.Y."/>
            <person name="Smith M.E."/>
            <person name="Ochoa-Acuna H."/>
            <person name="Chen M.M."/>
            <person name="Childers C.P."/>
            <person name="Qu J."/>
            <person name="Dugan S."/>
            <person name="Lee S.L."/>
            <person name="Chao H."/>
            <person name="Dinh H."/>
            <person name="Han Y."/>
            <person name="Doddapaneni H."/>
            <person name="Worley K.C."/>
            <person name="Muzny D.M."/>
            <person name="Gibbs R.A."/>
            <person name="Richards S."/>
        </authorList>
    </citation>
    <scope>NUCLEOTIDE SEQUENCE</scope>
    <source>
        <strain evidence="4">HAZT.00-mixed</strain>
        <tissue evidence="4">Whole organism</tissue>
    </source>
</reference>
<dbReference type="GO" id="GO:0008061">
    <property type="term" value="F:chitin binding"/>
    <property type="evidence" value="ECO:0007669"/>
    <property type="project" value="InterPro"/>
</dbReference>
<feature type="compositionally biased region" description="Basic and acidic residues" evidence="1">
    <location>
        <begin position="601"/>
        <end position="613"/>
    </location>
</feature>
<feature type="compositionally biased region" description="Basic and acidic residues" evidence="1">
    <location>
        <begin position="831"/>
        <end position="843"/>
    </location>
</feature>
<dbReference type="PROSITE" id="PS50940">
    <property type="entry name" value="CHIT_BIND_II"/>
    <property type="match status" value="1"/>
</dbReference>
<feature type="domain" description="Chitin-binding type-2" evidence="3">
    <location>
        <begin position="715"/>
        <end position="778"/>
    </location>
</feature>
<dbReference type="GeneID" id="108679644"/>